<dbReference type="PROSITE" id="PS50942">
    <property type="entry name" value="ENTH"/>
    <property type="match status" value="1"/>
</dbReference>
<organism evidence="8 9">
    <name type="scientific">Psylliodes chrysocephalus</name>
    <dbReference type="NCBI Taxonomy" id="3402493"/>
    <lineage>
        <taxon>Eukaryota</taxon>
        <taxon>Metazoa</taxon>
        <taxon>Ecdysozoa</taxon>
        <taxon>Arthropoda</taxon>
        <taxon>Hexapoda</taxon>
        <taxon>Insecta</taxon>
        <taxon>Pterygota</taxon>
        <taxon>Neoptera</taxon>
        <taxon>Endopterygota</taxon>
        <taxon>Coleoptera</taxon>
        <taxon>Polyphaga</taxon>
        <taxon>Cucujiformia</taxon>
        <taxon>Chrysomeloidea</taxon>
        <taxon>Chrysomelidae</taxon>
        <taxon>Galerucinae</taxon>
        <taxon>Alticini</taxon>
        <taxon>Psylliodes</taxon>
    </lineage>
</organism>
<dbReference type="SUPFAM" id="SSF48464">
    <property type="entry name" value="ENTH/VHS domain"/>
    <property type="match status" value="1"/>
</dbReference>
<sequence length="949" mass="107791">MASLSLPRVLHPRKTSLEIEREIFEKSQAQALQKAINNNETPVKQKHVRSAIIGTFHTQSAKIFWAYALRLPAMDDRIVAWKLCHVVHKVLREGHPLCLVDSQKHKHELDEIGKLWGHLKEGYGRMIKLYTALLINKLEFHKRNPRFPGHLGVTADELESIAGNDINNYFEMTVEMFDYLDHILDLQEAVFGSLNMARSNSMTSAGQCRLAPLIACIQDASKLYDYCVKIMFKLHMTLPPDTLSGHRERFLKQFRLLRKFYESTSNMQYFKDLIAIPPLPENPPNFLIMGDFRTYVTQEVVVPQEPEHEEEPLIEANLIDTTDEAPIQEAVNNHMLLAAQDELIKEREFLRAQCEKLRHEVTAIIRRNEKDVTKLQNKIGHLETELATKESELVQERHVKEDLLNQSFAVAQTQDSEQKVKNEKFDKLKELYVKLRDEHIHKIREKAEVEKKLVGALKTIERLSELERENERLQEDEKQKCTELSALQKDKELFNMETEILKKSVIDACREKDNVKTELAMIIQEKEELKKSSEQLSYKLLDLERQLDKEQKEVQNKLKEMVTRCVESSEGILQHAIEEVDNPALTALTCTPDYLRSLTKGCKESLEESNNISSTDYATIVTVANRLAHRHATYILQGRATCNTSPDITFGEKVAEACKVLGKIVLKLLHSLKQNDNTEEIVKEANEKLEELASLADSISASLLGEKAETLADMLESEMSAMDKAIEEAANRIQDMLTRSRAADSGIKLEVNEKILDSCTTLMQAIRLLVQKSKFLQAEIIGQGRGTASAKEFYKRNHQWTDGFISAAKAVAVAAKLLLAAADKVVISNGKLEQLVVAAQEIAASTAQLVVASRVKADRNSNNLQQLTQASKGVTTATGAVVATVKDCSELIDETEELDVTNLTLHQAKRLEMDSQVRVLELEKELEQERYRLAKLRKHHYQLAGENET</sequence>
<evidence type="ECO:0000259" key="6">
    <source>
        <dbReference type="PROSITE" id="PS50942"/>
    </source>
</evidence>
<dbReference type="InterPro" id="IPR008942">
    <property type="entry name" value="ENTH_VHS"/>
</dbReference>
<gene>
    <name evidence="8" type="ORF">PSYICH_LOCUS3666</name>
</gene>
<dbReference type="Pfam" id="PF07651">
    <property type="entry name" value="ANTH"/>
    <property type="match status" value="1"/>
</dbReference>
<reference evidence="8" key="1">
    <citation type="submission" date="2022-01" db="EMBL/GenBank/DDBJ databases">
        <authorList>
            <person name="King R."/>
        </authorList>
    </citation>
    <scope>NUCLEOTIDE SEQUENCE</scope>
</reference>
<keyword evidence="4" id="KW-0009">Actin-binding</keyword>
<dbReference type="CDD" id="cd17006">
    <property type="entry name" value="ANTH_N_HIP1_like"/>
    <property type="match status" value="1"/>
</dbReference>
<evidence type="ECO:0000256" key="2">
    <source>
        <dbReference type="ARBA" id="ARBA00010135"/>
    </source>
</evidence>
<feature type="domain" description="I/LWEQ" evidence="7">
    <location>
        <begin position="703"/>
        <end position="944"/>
    </location>
</feature>
<protein>
    <recommendedName>
        <fullName evidence="10">Huntingtin-interacting protein 1</fullName>
    </recommendedName>
</protein>
<dbReference type="PANTHER" id="PTHR10407:SF15">
    <property type="entry name" value="HUNTINGTIN INTERACTING PROTEIN 1"/>
    <property type="match status" value="1"/>
</dbReference>
<dbReference type="GO" id="GO:0043325">
    <property type="term" value="F:phosphatidylinositol-3,4-bisphosphate binding"/>
    <property type="evidence" value="ECO:0007669"/>
    <property type="project" value="TreeGrafter"/>
</dbReference>
<keyword evidence="5" id="KW-0175">Coiled coil</keyword>
<dbReference type="GO" id="GO:0030136">
    <property type="term" value="C:clathrin-coated vesicle"/>
    <property type="evidence" value="ECO:0007669"/>
    <property type="project" value="TreeGrafter"/>
</dbReference>
<evidence type="ECO:0000313" key="9">
    <source>
        <dbReference type="Proteomes" id="UP001153636"/>
    </source>
</evidence>
<dbReference type="EMBL" id="OV651825">
    <property type="protein sequence ID" value="CAH1102386.1"/>
    <property type="molecule type" value="Genomic_DNA"/>
</dbReference>
<dbReference type="Gene3D" id="1.20.1410.10">
    <property type="entry name" value="I/LWEQ domain"/>
    <property type="match status" value="1"/>
</dbReference>
<evidence type="ECO:0000256" key="3">
    <source>
        <dbReference type="ARBA" id="ARBA00022490"/>
    </source>
</evidence>
<dbReference type="FunFam" id="1.25.40.90:FF:000012">
    <property type="entry name" value="Huntingtin interacting protein 1-related"/>
    <property type="match status" value="1"/>
</dbReference>
<dbReference type="GO" id="GO:0080025">
    <property type="term" value="F:phosphatidylinositol-3,5-bisphosphate binding"/>
    <property type="evidence" value="ECO:0007669"/>
    <property type="project" value="TreeGrafter"/>
</dbReference>
<dbReference type="PROSITE" id="PS50945">
    <property type="entry name" value="I_LWEQ"/>
    <property type="match status" value="1"/>
</dbReference>
<dbReference type="SMART" id="SM00307">
    <property type="entry name" value="ILWEQ"/>
    <property type="match status" value="1"/>
</dbReference>
<dbReference type="PANTHER" id="PTHR10407">
    <property type="entry name" value="HUNTINGTIN INTERACTING PROTEIN 1"/>
    <property type="match status" value="1"/>
</dbReference>
<dbReference type="InterPro" id="IPR002558">
    <property type="entry name" value="ILWEQ_dom"/>
</dbReference>
<dbReference type="Gene3D" id="1.25.40.90">
    <property type="match status" value="1"/>
</dbReference>
<dbReference type="FunFam" id="1.20.1410.10:FF:000006">
    <property type="entry name" value="Huntingtin interacting protein"/>
    <property type="match status" value="1"/>
</dbReference>
<keyword evidence="9" id="KW-1185">Reference proteome</keyword>
<dbReference type="GO" id="GO:0051015">
    <property type="term" value="F:actin filament binding"/>
    <property type="evidence" value="ECO:0007669"/>
    <property type="project" value="TreeGrafter"/>
</dbReference>
<evidence type="ECO:0000259" key="7">
    <source>
        <dbReference type="PROSITE" id="PS50945"/>
    </source>
</evidence>
<dbReference type="SUPFAM" id="SSF109885">
    <property type="entry name" value="I/LWEQ domain"/>
    <property type="match status" value="1"/>
</dbReference>
<dbReference type="AlphaFoldDB" id="A0A9P0CQH9"/>
<keyword evidence="3" id="KW-0963">Cytoplasm</keyword>
<dbReference type="InterPro" id="IPR011417">
    <property type="entry name" value="ANTH_dom"/>
</dbReference>
<feature type="coiled-coil region" evidence="5">
    <location>
        <begin position="675"/>
        <end position="732"/>
    </location>
</feature>
<dbReference type="Pfam" id="PF01608">
    <property type="entry name" value="I_LWEQ"/>
    <property type="match status" value="1"/>
</dbReference>
<dbReference type="GO" id="GO:0007015">
    <property type="term" value="P:actin filament organization"/>
    <property type="evidence" value="ECO:0007669"/>
    <property type="project" value="TreeGrafter"/>
</dbReference>
<dbReference type="SMART" id="SM00273">
    <property type="entry name" value="ENTH"/>
    <property type="match status" value="1"/>
</dbReference>
<dbReference type="GO" id="GO:0006897">
    <property type="term" value="P:endocytosis"/>
    <property type="evidence" value="ECO:0007669"/>
    <property type="project" value="InterPro"/>
</dbReference>
<name>A0A9P0CQH9_9CUCU</name>
<evidence type="ECO:0000256" key="5">
    <source>
        <dbReference type="SAM" id="Coils"/>
    </source>
</evidence>
<dbReference type="OrthoDB" id="8178130at2759"/>
<comment type="similarity">
    <text evidence="2">Belongs to the SLA2 family.</text>
</comment>
<evidence type="ECO:0000313" key="8">
    <source>
        <dbReference type="EMBL" id="CAH1102386.1"/>
    </source>
</evidence>
<evidence type="ECO:0000256" key="4">
    <source>
        <dbReference type="ARBA" id="ARBA00023203"/>
    </source>
</evidence>
<proteinExistence type="inferred from homology"/>
<feature type="coiled-coil region" evidence="5">
    <location>
        <begin position="446"/>
        <end position="564"/>
    </location>
</feature>
<dbReference type="GO" id="GO:0048268">
    <property type="term" value="P:clathrin coat assembly"/>
    <property type="evidence" value="ECO:0007669"/>
    <property type="project" value="TreeGrafter"/>
</dbReference>
<accession>A0A9P0CQH9</accession>
<dbReference type="GO" id="GO:0030864">
    <property type="term" value="C:cortical actin cytoskeleton"/>
    <property type="evidence" value="ECO:0007669"/>
    <property type="project" value="TreeGrafter"/>
</dbReference>
<comment type="subcellular location">
    <subcellularLocation>
        <location evidence="1">Cytoplasm</location>
    </subcellularLocation>
</comment>
<evidence type="ECO:0000256" key="1">
    <source>
        <dbReference type="ARBA" id="ARBA00004496"/>
    </source>
</evidence>
<dbReference type="GO" id="GO:0035615">
    <property type="term" value="F:clathrin adaptor activity"/>
    <property type="evidence" value="ECO:0007669"/>
    <property type="project" value="TreeGrafter"/>
</dbReference>
<dbReference type="Proteomes" id="UP001153636">
    <property type="component" value="Chromosome 13"/>
</dbReference>
<dbReference type="GO" id="GO:0032051">
    <property type="term" value="F:clathrin light chain binding"/>
    <property type="evidence" value="ECO:0007669"/>
    <property type="project" value="TreeGrafter"/>
</dbReference>
<dbReference type="Gene3D" id="1.20.5.1700">
    <property type="match status" value="1"/>
</dbReference>
<feature type="domain" description="ENTH" evidence="6">
    <location>
        <begin position="20"/>
        <end position="148"/>
    </location>
</feature>
<feature type="coiled-coil region" evidence="5">
    <location>
        <begin position="340"/>
        <end position="392"/>
    </location>
</feature>
<dbReference type="InterPro" id="IPR035964">
    <property type="entry name" value="I/LWEQ_dom_sf"/>
</dbReference>
<dbReference type="InterPro" id="IPR030224">
    <property type="entry name" value="Sla2_fam"/>
</dbReference>
<dbReference type="InterPro" id="IPR013809">
    <property type="entry name" value="ENTH"/>
</dbReference>
<evidence type="ECO:0008006" key="10">
    <source>
        <dbReference type="Google" id="ProtNLM"/>
    </source>
</evidence>